<comment type="subcellular location">
    <subcellularLocation>
        <location evidence="1">Cell membrane</location>
        <topology evidence="1">Multi-pass membrane protein</topology>
    </subcellularLocation>
</comment>
<evidence type="ECO:0000256" key="5">
    <source>
        <dbReference type="ARBA" id="ARBA00023136"/>
    </source>
</evidence>
<dbReference type="InterPro" id="IPR025857">
    <property type="entry name" value="MacB_PCD"/>
</dbReference>
<evidence type="ECO:0000256" key="6">
    <source>
        <dbReference type="SAM" id="Phobius"/>
    </source>
</evidence>
<evidence type="ECO:0000256" key="1">
    <source>
        <dbReference type="ARBA" id="ARBA00004651"/>
    </source>
</evidence>
<keyword evidence="5 6" id="KW-0472">Membrane</keyword>
<dbReference type="GO" id="GO:0098797">
    <property type="term" value="C:plasma membrane protein complex"/>
    <property type="evidence" value="ECO:0007669"/>
    <property type="project" value="TreeGrafter"/>
</dbReference>
<evidence type="ECO:0008006" key="10">
    <source>
        <dbReference type="Google" id="ProtNLM"/>
    </source>
</evidence>
<comment type="caution">
    <text evidence="9">The sequence shown here is derived from an EMBL/GenBank/DDBJ whole genome shotgun (WGS) entry which is preliminary data.</text>
</comment>
<feature type="non-terminal residue" evidence="9">
    <location>
        <position position="1"/>
    </location>
</feature>
<evidence type="ECO:0000313" key="9">
    <source>
        <dbReference type="EMBL" id="GAI94443.1"/>
    </source>
</evidence>
<evidence type="ECO:0000256" key="3">
    <source>
        <dbReference type="ARBA" id="ARBA00022692"/>
    </source>
</evidence>
<keyword evidence="4 6" id="KW-1133">Transmembrane helix</keyword>
<reference evidence="9" key="1">
    <citation type="journal article" date="2014" name="Front. Microbiol.">
        <title>High frequency of phylogenetically diverse reductive dehalogenase-homologous genes in deep subseafloor sedimentary metagenomes.</title>
        <authorList>
            <person name="Kawai M."/>
            <person name="Futagami T."/>
            <person name="Toyoda A."/>
            <person name="Takaki Y."/>
            <person name="Nishi S."/>
            <person name="Hori S."/>
            <person name="Arai W."/>
            <person name="Tsubouchi T."/>
            <person name="Morono Y."/>
            <person name="Uchiyama I."/>
            <person name="Ito T."/>
            <person name="Fujiyama A."/>
            <person name="Inagaki F."/>
            <person name="Takami H."/>
        </authorList>
    </citation>
    <scope>NUCLEOTIDE SEQUENCE</scope>
    <source>
        <strain evidence="9">Expedition CK06-06</strain>
    </source>
</reference>
<feature type="transmembrane region" description="Helical" evidence="6">
    <location>
        <begin position="225"/>
        <end position="251"/>
    </location>
</feature>
<protein>
    <recommendedName>
        <fullName evidence="10">ABC3 transporter permease protein domain-containing protein</fullName>
    </recommendedName>
</protein>
<keyword evidence="3 6" id="KW-0812">Transmembrane</keyword>
<dbReference type="Pfam" id="PF02687">
    <property type="entry name" value="FtsX"/>
    <property type="match status" value="1"/>
</dbReference>
<dbReference type="AlphaFoldDB" id="X1SND2"/>
<feature type="domain" description="ABC3 transporter permease C-terminal" evidence="7">
    <location>
        <begin position="184"/>
        <end position="255"/>
    </location>
</feature>
<evidence type="ECO:0000256" key="2">
    <source>
        <dbReference type="ARBA" id="ARBA00022475"/>
    </source>
</evidence>
<dbReference type="InterPro" id="IPR003838">
    <property type="entry name" value="ABC3_permease_C"/>
</dbReference>
<dbReference type="Pfam" id="PF12704">
    <property type="entry name" value="MacB_PCD"/>
    <property type="match status" value="1"/>
</dbReference>
<dbReference type="PANTHER" id="PTHR30489:SF0">
    <property type="entry name" value="LIPOPROTEIN-RELEASING SYSTEM TRANSMEMBRANE PROTEIN LOLE"/>
    <property type="match status" value="1"/>
</dbReference>
<feature type="non-terminal residue" evidence="9">
    <location>
        <position position="265"/>
    </location>
</feature>
<gene>
    <name evidence="9" type="ORF">S12H4_38719</name>
</gene>
<name>X1SND2_9ZZZZ</name>
<keyword evidence="2" id="KW-1003">Cell membrane</keyword>
<dbReference type="PANTHER" id="PTHR30489">
    <property type="entry name" value="LIPOPROTEIN-RELEASING SYSTEM TRANSMEMBRANE PROTEIN LOLE"/>
    <property type="match status" value="1"/>
</dbReference>
<sequence>EGVEQVVPRLKFGAMVILEDELVGMMGWGIDPAEEIKFVGIDKNITEGRMVQEGNKEVVMGAGLLKKIGREVGEKVTILYSTPFGSFKGSTFQIVGKYQSDIQGLNDKLFFLPLGQAQRILEMPGEVTELLLITSDHDKAASVLPGLNELFSREDESGKYLMQLWNRDYDLIELFDFAVKMYNSIYVFIIILACFVLVNTLIMIVNERTREIGMMSALGLKGREILYLFTIEGVIIGVLGSALGAVMGGIITRVFSVVGIDYSAA</sequence>
<evidence type="ECO:0000256" key="4">
    <source>
        <dbReference type="ARBA" id="ARBA00022989"/>
    </source>
</evidence>
<accession>X1SND2</accession>
<evidence type="ECO:0000259" key="8">
    <source>
        <dbReference type="Pfam" id="PF12704"/>
    </source>
</evidence>
<dbReference type="InterPro" id="IPR051447">
    <property type="entry name" value="Lipoprotein-release_system"/>
</dbReference>
<feature type="transmembrane region" description="Helical" evidence="6">
    <location>
        <begin position="185"/>
        <end position="205"/>
    </location>
</feature>
<organism evidence="9">
    <name type="scientific">marine sediment metagenome</name>
    <dbReference type="NCBI Taxonomy" id="412755"/>
    <lineage>
        <taxon>unclassified sequences</taxon>
        <taxon>metagenomes</taxon>
        <taxon>ecological metagenomes</taxon>
    </lineage>
</organism>
<proteinExistence type="predicted"/>
<evidence type="ECO:0000259" key="7">
    <source>
        <dbReference type="Pfam" id="PF02687"/>
    </source>
</evidence>
<feature type="domain" description="MacB-like periplasmic core" evidence="8">
    <location>
        <begin position="3"/>
        <end position="143"/>
    </location>
</feature>
<dbReference type="EMBL" id="BARW01023330">
    <property type="protein sequence ID" value="GAI94443.1"/>
    <property type="molecule type" value="Genomic_DNA"/>
</dbReference>
<dbReference type="GO" id="GO:0044874">
    <property type="term" value="P:lipoprotein localization to outer membrane"/>
    <property type="evidence" value="ECO:0007669"/>
    <property type="project" value="TreeGrafter"/>
</dbReference>